<dbReference type="InterPro" id="IPR039383">
    <property type="entry name" value="FHIT"/>
</dbReference>
<keyword evidence="1" id="KW-0547">Nucleotide-binding</keyword>
<dbReference type="InterPro" id="IPR011146">
    <property type="entry name" value="HIT-like"/>
</dbReference>
<dbReference type="InterPro" id="IPR036265">
    <property type="entry name" value="HIT-like_sf"/>
</dbReference>
<evidence type="ECO:0000313" key="7">
    <source>
        <dbReference type="Proteomes" id="UP000185934"/>
    </source>
</evidence>
<accession>A0A1P8F8Q7</accession>
<proteinExistence type="predicted"/>
<reference evidence="7" key="1">
    <citation type="submission" date="2016-11" db="EMBL/GenBank/DDBJ databases">
        <title>Dehalogenimonas formicexedens sp. nov., a chlorinated alkane respiring bacterium isolated from contaminated groundwater.</title>
        <authorList>
            <person name="Key T.A."/>
            <person name="Bowman K.S."/>
            <person name="Lee I."/>
            <person name="Chun J."/>
            <person name="Albuquerque L."/>
            <person name="da Costa M.S."/>
            <person name="Rainey F.A."/>
            <person name="Moe W.M."/>
        </authorList>
    </citation>
    <scope>NUCLEOTIDE SEQUENCE [LARGE SCALE GENOMIC DNA]</scope>
    <source>
        <strain evidence="7">NSZ-14</strain>
    </source>
</reference>
<protein>
    <submittedName>
        <fullName evidence="6">ATP adenylyltransferase</fullName>
        <ecNumber evidence="6">2.7.7.53</ecNumber>
    </submittedName>
</protein>
<dbReference type="PANTHER" id="PTHR42997:SF1">
    <property type="entry name" value="AP-4-A PHOSPHORYLASE"/>
    <property type="match status" value="1"/>
</dbReference>
<name>A0A1P8F8Q7_9CHLR</name>
<organism evidence="6 7">
    <name type="scientific">Dehalogenimonas formicexedens</name>
    <dbReference type="NCBI Taxonomy" id="1839801"/>
    <lineage>
        <taxon>Bacteria</taxon>
        <taxon>Bacillati</taxon>
        <taxon>Chloroflexota</taxon>
        <taxon>Dehalococcoidia</taxon>
        <taxon>Dehalococcoidales</taxon>
        <taxon>Dehalococcoidaceae</taxon>
        <taxon>Dehalogenimonas</taxon>
    </lineage>
</organism>
<dbReference type="Gene3D" id="3.30.428.10">
    <property type="entry name" value="HIT-like"/>
    <property type="match status" value="1"/>
</dbReference>
<dbReference type="KEGG" id="dfo:Dform_01525"/>
<gene>
    <name evidence="6" type="ORF">Dform_01525</name>
</gene>
<evidence type="ECO:0000313" key="6">
    <source>
        <dbReference type="EMBL" id="APV44847.1"/>
    </source>
</evidence>
<feature type="domain" description="HIT" evidence="5">
    <location>
        <begin position="22"/>
        <end position="132"/>
    </location>
</feature>
<keyword evidence="7" id="KW-1185">Reference proteome</keyword>
<dbReference type="PROSITE" id="PS51084">
    <property type="entry name" value="HIT_2"/>
    <property type="match status" value="1"/>
</dbReference>
<dbReference type="GO" id="GO:0003877">
    <property type="term" value="F:ATP:ADP adenylyltransferase activity"/>
    <property type="evidence" value="ECO:0007669"/>
    <property type="project" value="UniProtKB-EC"/>
</dbReference>
<feature type="binding site" evidence="3">
    <location>
        <position position="49"/>
    </location>
    <ligand>
        <name>substrate</name>
    </ligand>
</feature>
<dbReference type="AlphaFoldDB" id="A0A1P8F8Q7"/>
<dbReference type="SUPFAM" id="SSF54197">
    <property type="entry name" value="HIT-like"/>
    <property type="match status" value="1"/>
</dbReference>
<sequence length="158" mass="17831">MEQIWAPWRMQLIEGPKNDGCIFCDLPLEGDDRKKLILHRGKDAFVIMNAYPYTAGHLMVAPFRHVSRLADLTTGEKAEIMELVARCETVLTEAMGPEGFNVGFNLGKAAGAGVEKHLHCHIVPRWVGDTNFMPVLGETRVINEALDKTYEKLKEYFK</sequence>
<keyword evidence="6" id="KW-0808">Transferase</keyword>
<feature type="binding site" evidence="3">
    <location>
        <position position="121"/>
    </location>
    <ligand>
        <name>substrate</name>
    </ligand>
</feature>
<dbReference type="CDD" id="cd01275">
    <property type="entry name" value="FHIT"/>
    <property type="match status" value="1"/>
</dbReference>
<evidence type="ECO:0000256" key="1">
    <source>
        <dbReference type="ARBA" id="ARBA00022741"/>
    </source>
</evidence>
<evidence type="ECO:0000256" key="2">
    <source>
        <dbReference type="PIRSR" id="PIRSR639383-1"/>
    </source>
</evidence>
<feature type="active site" description="Tele-AMP-histidine intermediate" evidence="2">
    <location>
        <position position="119"/>
    </location>
</feature>
<dbReference type="RefSeq" id="WP_076004469.1">
    <property type="nucleotide sequence ID" value="NZ_CP018258.1"/>
</dbReference>
<dbReference type="OrthoDB" id="9784774at2"/>
<feature type="short sequence motif" description="Histidine triad motif" evidence="4">
    <location>
        <begin position="117"/>
        <end position="121"/>
    </location>
</feature>
<evidence type="ECO:0000256" key="4">
    <source>
        <dbReference type="PROSITE-ProRule" id="PRU00464"/>
    </source>
</evidence>
<dbReference type="EC" id="2.7.7.53" evidence="6"/>
<evidence type="ECO:0000259" key="5">
    <source>
        <dbReference type="PROSITE" id="PS51084"/>
    </source>
</evidence>
<keyword evidence="6" id="KW-0548">Nucleotidyltransferase</keyword>
<feature type="binding site" evidence="3">
    <location>
        <begin position="111"/>
        <end position="114"/>
    </location>
    <ligand>
        <name>substrate</name>
    </ligand>
</feature>
<dbReference type="STRING" id="1839801.Dform_01525"/>
<evidence type="ECO:0000256" key="3">
    <source>
        <dbReference type="PIRSR" id="PIRSR639383-2"/>
    </source>
</evidence>
<dbReference type="InterPro" id="IPR052908">
    <property type="entry name" value="AP-4-A_phosphorylase"/>
</dbReference>
<dbReference type="Proteomes" id="UP000185934">
    <property type="component" value="Chromosome"/>
</dbReference>
<dbReference type="EMBL" id="CP018258">
    <property type="protein sequence ID" value="APV44847.1"/>
    <property type="molecule type" value="Genomic_DNA"/>
</dbReference>
<dbReference type="PANTHER" id="PTHR42997">
    <property type="entry name" value="HIT FAMILY HYDROLASE"/>
    <property type="match status" value="1"/>
</dbReference>
<dbReference type="Pfam" id="PF01230">
    <property type="entry name" value="HIT"/>
    <property type="match status" value="1"/>
</dbReference>
<dbReference type="GO" id="GO:0000166">
    <property type="term" value="F:nucleotide binding"/>
    <property type="evidence" value="ECO:0007669"/>
    <property type="project" value="UniProtKB-KW"/>
</dbReference>